<evidence type="ECO:0000313" key="3">
    <source>
        <dbReference type="Proteomes" id="UP001497623"/>
    </source>
</evidence>
<accession>A0AAV2QW20</accession>
<dbReference type="SUPFAM" id="SSF56436">
    <property type="entry name" value="C-type lectin-like"/>
    <property type="match status" value="2"/>
</dbReference>
<dbReference type="InterPro" id="IPR016186">
    <property type="entry name" value="C-type_lectin-like/link_sf"/>
</dbReference>
<dbReference type="Gene3D" id="3.10.100.10">
    <property type="entry name" value="Mannose-Binding Protein A, subunit A"/>
    <property type="match status" value="2"/>
</dbReference>
<dbReference type="Proteomes" id="UP001497623">
    <property type="component" value="Unassembled WGS sequence"/>
</dbReference>
<dbReference type="InterPro" id="IPR050801">
    <property type="entry name" value="Ca-Dep_Lectins_ImmuneDev"/>
</dbReference>
<feature type="non-terminal residue" evidence="2">
    <location>
        <position position="1"/>
    </location>
</feature>
<feature type="domain" description="C-type lectin" evidence="1">
    <location>
        <begin position="187"/>
        <end position="306"/>
    </location>
</feature>
<comment type="caution">
    <text evidence="2">The sequence shown here is derived from an EMBL/GenBank/DDBJ whole genome shotgun (WGS) entry which is preliminary data.</text>
</comment>
<keyword evidence="3" id="KW-1185">Reference proteome</keyword>
<feature type="domain" description="C-type lectin" evidence="1">
    <location>
        <begin position="9"/>
        <end position="124"/>
    </location>
</feature>
<dbReference type="CDD" id="cd00037">
    <property type="entry name" value="CLECT"/>
    <property type="match status" value="1"/>
</dbReference>
<name>A0AAV2QW20_MEGNR</name>
<dbReference type="PROSITE" id="PS50041">
    <property type="entry name" value="C_TYPE_LECTIN_2"/>
    <property type="match status" value="2"/>
</dbReference>
<proteinExistence type="predicted"/>
<sequence>GCDSEFHFIGSQCFIAYLDEKVSWASAQRKCASEGLVMAQPRDPVALAFYLRHYVASSPLWLGANGDGTAIKWLNSSVVEESSPLWYHNPSPHLDKCLMLLTNAYYQTPLYAERCFAIFYTLCQGNISASDVISKSDNAEPFIERSTTVLPENTSVTNKFSKSDDGETFIERSTITIPECTEEFFRVGPGCYKSITDVKEYTWDLASQKCRDEGLKLAEPENPIALANYLKNNVEPSYFWMGASADGWTFSWGNGSVIPASSRLWYRYQPSAAMGNCLLLMATTSLTNLAPLYDNPCNDLHYAVCQRID</sequence>
<dbReference type="SMART" id="SM00034">
    <property type="entry name" value="CLECT"/>
    <property type="match status" value="2"/>
</dbReference>
<dbReference type="AlphaFoldDB" id="A0AAV2QW20"/>
<dbReference type="EMBL" id="CAXKWB010012198">
    <property type="protein sequence ID" value="CAL4103675.1"/>
    <property type="molecule type" value="Genomic_DNA"/>
</dbReference>
<dbReference type="Pfam" id="PF00059">
    <property type="entry name" value="Lectin_C"/>
    <property type="match status" value="1"/>
</dbReference>
<reference evidence="2 3" key="1">
    <citation type="submission" date="2024-05" db="EMBL/GenBank/DDBJ databases">
        <authorList>
            <person name="Wallberg A."/>
        </authorList>
    </citation>
    <scope>NUCLEOTIDE SEQUENCE [LARGE SCALE GENOMIC DNA]</scope>
</reference>
<dbReference type="InterPro" id="IPR016187">
    <property type="entry name" value="CTDL_fold"/>
</dbReference>
<dbReference type="InterPro" id="IPR001304">
    <property type="entry name" value="C-type_lectin-like"/>
</dbReference>
<protein>
    <recommendedName>
        <fullName evidence="1">C-type lectin domain-containing protein</fullName>
    </recommendedName>
</protein>
<evidence type="ECO:0000313" key="2">
    <source>
        <dbReference type="EMBL" id="CAL4103675.1"/>
    </source>
</evidence>
<organism evidence="2 3">
    <name type="scientific">Meganyctiphanes norvegica</name>
    <name type="common">Northern krill</name>
    <name type="synonym">Thysanopoda norvegica</name>
    <dbReference type="NCBI Taxonomy" id="48144"/>
    <lineage>
        <taxon>Eukaryota</taxon>
        <taxon>Metazoa</taxon>
        <taxon>Ecdysozoa</taxon>
        <taxon>Arthropoda</taxon>
        <taxon>Crustacea</taxon>
        <taxon>Multicrustacea</taxon>
        <taxon>Malacostraca</taxon>
        <taxon>Eumalacostraca</taxon>
        <taxon>Eucarida</taxon>
        <taxon>Euphausiacea</taxon>
        <taxon>Euphausiidae</taxon>
        <taxon>Meganyctiphanes</taxon>
    </lineage>
</organism>
<dbReference type="PANTHER" id="PTHR22801:SF63">
    <property type="entry name" value="C-TYPE LECTIN DOMAIN-CONTAINING PROTEIN"/>
    <property type="match status" value="1"/>
</dbReference>
<evidence type="ECO:0000259" key="1">
    <source>
        <dbReference type="PROSITE" id="PS50041"/>
    </source>
</evidence>
<feature type="non-terminal residue" evidence="2">
    <location>
        <position position="309"/>
    </location>
</feature>
<gene>
    <name evidence="2" type="ORF">MNOR_LOCUS17627</name>
</gene>
<dbReference type="PANTHER" id="PTHR22801">
    <property type="entry name" value="LITHOSTATHINE"/>
    <property type="match status" value="1"/>
</dbReference>